<keyword evidence="4" id="KW-0547">Nucleotide-binding</keyword>
<dbReference type="CDD" id="cd03221">
    <property type="entry name" value="ABCF_EF-3"/>
    <property type="match status" value="1"/>
</dbReference>
<dbReference type="SMART" id="SM00382">
    <property type="entry name" value="AAA"/>
    <property type="match status" value="1"/>
</dbReference>
<dbReference type="Proteomes" id="UP000017822">
    <property type="component" value="Unassembled WGS sequence"/>
</dbReference>
<proteinExistence type="inferred from homology"/>
<dbReference type="EMBL" id="AOFQ01000065">
    <property type="protein sequence ID" value="ESQ97298.1"/>
    <property type="molecule type" value="Genomic_DNA"/>
</dbReference>
<evidence type="ECO:0000256" key="4">
    <source>
        <dbReference type="ARBA" id="ARBA00022741"/>
    </source>
</evidence>
<dbReference type="InterPro" id="IPR017871">
    <property type="entry name" value="ABC_transporter-like_CS"/>
</dbReference>
<accession>V4QBM3</accession>
<dbReference type="InterPro" id="IPR032781">
    <property type="entry name" value="ABC_tran_Xtn"/>
</dbReference>
<dbReference type="Pfam" id="PF12848">
    <property type="entry name" value="ABC_tran_Xtn"/>
    <property type="match status" value="1"/>
</dbReference>
<evidence type="ECO:0000256" key="6">
    <source>
        <dbReference type="ARBA" id="ARBA00022845"/>
    </source>
</evidence>
<feature type="domain" description="ABC transporter" evidence="7">
    <location>
        <begin position="15"/>
        <end position="268"/>
    </location>
</feature>
<sequence>MSKSDKAGKTGSYVYTMHRLSKVVPPKREILKNISLSFFPGAKIGVLGLNGAGKSTLLRIMAGVDTEFDGEARAMPGINVGYLPQEPQLDPEKTVREIVEEAVGVIKDAQARLDAVYAAYAEPDADFDALAAEQAKLEAILQASDGHNLERQLEVAADALRLPAWDAKVAHLSGGEKRRVALCRLLLSAPDMLLLDEPTNHLDADSVAWLERFLHDFPGTVVAITHDRYFLDNVAGWILELDRGAGIPYEGNYSGWLEAKSARLAQESKQQSAHEKAMKEELEWVRKGAKARQSKSKARLQRFEEMQSQEFQKRAETNEIYIPAGPRLGDKVIEFKNVTKGYGDRVLVEGLSFSVPKGAIVGVIGGNGAGKSTLFRMLMGKETPDSGSIEIGDTVQLACVDQSRDDLDGGKTVWEAVSDGLAGR</sequence>
<evidence type="ECO:0000256" key="1">
    <source>
        <dbReference type="ARBA" id="ARBA00005868"/>
    </source>
</evidence>
<dbReference type="Pfam" id="PF00005">
    <property type="entry name" value="ABC_tran"/>
    <property type="match status" value="2"/>
</dbReference>
<dbReference type="AlphaFoldDB" id="V4QBM3"/>
<keyword evidence="5" id="KW-0067">ATP-binding</keyword>
<protein>
    <recommendedName>
        <fullName evidence="7">ABC transporter domain-containing protein</fullName>
    </recommendedName>
</protein>
<dbReference type="InterPro" id="IPR027417">
    <property type="entry name" value="P-loop_NTPase"/>
</dbReference>
<evidence type="ECO:0000313" key="8">
    <source>
        <dbReference type="EMBL" id="ESQ97298.1"/>
    </source>
</evidence>
<dbReference type="Gene3D" id="3.40.50.300">
    <property type="entry name" value="P-loop containing nucleotide triphosphate hydrolases"/>
    <property type="match status" value="2"/>
</dbReference>
<gene>
    <name evidence="8" type="ORF">F753_21670</name>
</gene>
<dbReference type="PANTHER" id="PTHR43858">
    <property type="entry name" value="ENERGY-DEPENDENT TRANSLATIONAL THROTTLE PROTEIN ETTA"/>
    <property type="match status" value="1"/>
</dbReference>
<evidence type="ECO:0000259" key="7">
    <source>
        <dbReference type="PROSITE" id="PS50893"/>
    </source>
</evidence>
<dbReference type="PROSITE" id="PS00211">
    <property type="entry name" value="ABC_TRANSPORTER_1"/>
    <property type="match status" value="1"/>
</dbReference>
<dbReference type="GO" id="GO:0016887">
    <property type="term" value="F:ATP hydrolysis activity"/>
    <property type="evidence" value="ECO:0007669"/>
    <property type="project" value="InterPro"/>
</dbReference>
<dbReference type="GO" id="GO:0005524">
    <property type="term" value="F:ATP binding"/>
    <property type="evidence" value="ECO:0007669"/>
    <property type="project" value="UniProtKB-KW"/>
</dbReference>
<dbReference type="SUPFAM" id="SSF52540">
    <property type="entry name" value="P-loop containing nucleoside triphosphate hydrolases"/>
    <property type="match status" value="2"/>
</dbReference>
<keyword evidence="3" id="KW-0699">rRNA-binding</keyword>
<dbReference type="NCBIfam" id="NF008775">
    <property type="entry name" value="PRK11819.1"/>
    <property type="match status" value="1"/>
</dbReference>
<dbReference type="PROSITE" id="PS50893">
    <property type="entry name" value="ABC_TRANSPORTER_2"/>
    <property type="match status" value="1"/>
</dbReference>
<dbReference type="GO" id="GO:0019843">
    <property type="term" value="F:rRNA binding"/>
    <property type="evidence" value="ECO:0007669"/>
    <property type="project" value="UniProtKB-KW"/>
</dbReference>
<dbReference type="PATRIC" id="fig|1263865.4.peg.4186"/>
<dbReference type="GO" id="GO:0000049">
    <property type="term" value="F:tRNA binding"/>
    <property type="evidence" value="ECO:0007669"/>
    <property type="project" value="UniProtKB-KW"/>
</dbReference>
<dbReference type="InterPro" id="IPR003439">
    <property type="entry name" value="ABC_transporter-like_ATP-bd"/>
</dbReference>
<organism evidence="8 9">
    <name type="scientific">Stutzerimonas chloritidismutans AW-1</name>
    <dbReference type="NCBI Taxonomy" id="1263865"/>
    <lineage>
        <taxon>Bacteria</taxon>
        <taxon>Pseudomonadati</taxon>
        <taxon>Pseudomonadota</taxon>
        <taxon>Gammaproteobacteria</taxon>
        <taxon>Pseudomonadales</taxon>
        <taxon>Pseudomonadaceae</taxon>
        <taxon>Stutzerimonas</taxon>
    </lineage>
</organism>
<dbReference type="FunFam" id="3.40.50.300:FF:000011">
    <property type="entry name" value="Putative ABC transporter ATP-binding component"/>
    <property type="match status" value="1"/>
</dbReference>
<dbReference type="InterPro" id="IPR022374">
    <property type="entry name" value="EttA"/>
</dbReference>
<dbReference type="InterPro" id="IPR003593">
    <property type="entry name" value="AAA+_ATPase"/>
</dbReference>
<comment type="caution">
    <text evidence="8">The sequence shown here is derived from an EMBL/GenBank/DDBJ whole genome shotgun (WGS) entry which is preliminary data.</text>
</comment>
<evidence type="ECO:0000313" key="9">
    <source>
        <dbReference type="Proteomes" id="UP000017822"/>
    </source>
</evidence>
<evidence type="ECO:0000256" key="5">
    <source>
        <dbReference type="ARBA" id="ARBA00022840"/>
    </source>
</evidence>
<comment type="similarity">
    <text evidence="1">Belongs to the ABC transporter superfamily. ABCF family. Translational throttle EttA subfamily.</text>
</comment>
<name>V4QBM3_STUCH</name>
<keyword evidence="2" id="KW-0694">RNA-binding</keyword>
<reference evidence="8 9" key="1">
    <citation type="submission" date="2013-07" db="EMBL/GenBank/DDBJ databases">
        <authorList>
            <person name="Schaap P.J."/>
            <person name="Mehboob F."/>
            <person name="Oosterkamp M.J."/>
            <person name="de Vos W.M."/>
            <person name="Stams A.J.M."/>
            <person name="Koehorst J.J."/>
        </authorList>
    </citation>
    <scope>NUCLEOTIDE SEQUENCE [LARGE SCALE GENOMIC DNA]</scope>
    <source>
        <strain evidence="8 9">AW-1</strain>
    </source>
</reference>
<evidence type="ECO:0000256" key="2">
    <source>
        <dbReference type="ARBA" id="ARBA00022555"/>
    </source>
</evidence>
<keyword evidence="2" id="KW-0820">tRNA-binding</keyword>
<evidence type="ECO:0000256" key="3">
    <source>
        <dbReference type="ARBA" id="ARBA00022730"/>
    </source>
</evidence>
<keyword evidence="6" id="KW-0810">Translation regulation</keyword>
<dbReference type="PANTHER" id="PTHR43858:SF1">
    <property type="entry name" value="ABC TRANSPORTER-RELATED PROTEIN"/>
    <property type="match status" value="1"/>
</dbReference>
<dbReference type="GO" id="GO:0045900">
    <property type="term" value="P:negative regulation of translational elongation"/>
    <property type="evidence" value="ECO:0007669"/>
    <property type="project" value="InterPro"/>
</dbReference>